<dbReference type="EMBL" id="MU254014">
    <property type="protein sequence ID" value="KAG9243005.1"/>
    <property type="molecule type" value="Genomic_DNA"/>
</dbReference>
<keyword evidence="4" id="KW-1185">Reference proteome</keyword>
<evidence type="ECO:0000259" key="2">
    <source>
        <dbReference type="Pfam" id="PF10021"/>
    </source>
</evidence>
<dbReference type="InterPro" id="IPR019261">
    <property type="entry name" value="PARG_cat_microbial"/>
</dbReference>
<dbReference type="Pfam" id="PF10021">
    <property type="entry name" value="PARG_cat_microb"/>
    <property type="match status" value="1"/>
</dbReference>
<dbReference type="Gene3D" id="3.40.220.10">
    <property type="entry name" value="Leucine Aminopeptidase, subunit E, domain 1"/>
    <property type="match status" value="1"/>
</dbReference>
<evidence type="ECO:0000313" key="4">
    <source>
        <dbReference type="Proteomes" id="UP000887226"/>
    </source>
</evidence>
<evidence type="ECO:0000256" key="1">
    <source>
        <dbReference type="SAM" id="MobiDB-lite"/>
    </source>
</evidence>
<feature type="compositionally biased region" description="Low complexity" evidence="1">
    <location>
        <begin position="267"/>
        <end position="287"/>
    </location>
</feature>
<protein>
    <recommendedName>
        <fullName evidence="2">Microbial-type PARG catalytic domain-containing protein</fullName>
    </recommendedName>
</protein>
<dbReference type="Proteomes" id="UP000887226">
    <property type="component" value="Unassembled WGS sequence"/>
</dbReference>
<dbReference type="PANTHER" id="PTHR35596">
    <property type="entry name" value="DUF2263 DOMAIN-CONTAINING PROTEIN"/>
    <property type="match status" value="1"/>
</dbReference>
<feature type="domain" description="Microbial-type PARG catalytic" evidence="2">
    <location>
        <begin position="53"/>
        <end position="152"/>
    </location>
</feature>
<accession>A0A9P7Z183</accession>
<organism evidence="3 4">
    <name type="scientific">Calycina marina</name>
    <dbReference type="NCBI Taxonomy" id="1763456"/>
    <lineage>
        <taxon>Eukaryota</taxon>
        <taxon>Fungi</taxon>
        <taxon>Dikarya</taxon>
        <taxon>Ascomycota</taxon>
        <taxon>Pezizomycotina</taxon>
        <taxon>Leotiomycetes</taxon>
        <taxon>Helotiales</taxon>
        <taxon>Pezizellaceae</taxon>
        <taxon>Calycina</taxon>
    </lineage>
</organism>
<dbReference type="InterPro" id="IPR043472">
    <property type="entry name" value="Macro_dom-like"/>
</dbReference>
<reference evidence="3" key="1">
    <citation type="journal article" date="2021" name="IMA Fungus">
        <title>Genomic characterization of three marine fungi, including Emericellopsis atlantica sp. nov. with signatures of a generalist lifestyle and marine biomass degradation.</title>
        <authorList>
            <person name="Hagestad O.C."/>
            <person name="Hou L."/>
            <person name="Andersen J.H."/>
            <person name="Hansen E.H."/>
            <person name="Altermark B."/>
            <person name="Li C."/>
            <person name="Kuhnert E."/>
            <person name="Cox R.J."/>
            <person name="Crous P.W."/>
            <person name="Spatafora J.W."/>
            <person name="Lail K."/>
            <person name="Amirebrahimi M."/>
            <person name="Lipzen A."/>
            <person name="Pangilinan J."/>
            <person name="Andreopoulos W."/>
            <person name="Hayes R.D."/>
            <person name="Ng V."/>
            <person name="Grigoriev I.V."/>
            <person name="Jackson S.A."/>
            <person name="Sutton T.D.S."/>
            <person name="Dobson A.D.W."/>
            <person name="Rama T."/>
        </authorList>
    </citation>
    <scope>NUCLEOTIDE SEQUENCE</scope>
    <source>
        <strain evidence="3">TRa3180A</strain>
    </source>
</reference>
<dbReference type="AlphaFoldDB" id="A0A9P7Z183"/>
<name>A0A9P7Z183_9HELO</name>
<dbReference type="InterPro" id="IPR012664">
    <property type="entry name" value="CHP02452"/>
</dbReference>
<sequence length="314" mass="34891">MPPAKAKPSEIAADCKKRWLPYFRALEAEKSDGLCHKLTSLICLTDDPYFINVLPPKPPRHTRFAFYEQDAVDVALEWANRTIRVGVILPANDKRPGGDWEAGVMSPEECLCRRSTLYANLTTPGDGNVMGDTNYPIPERAGILSWTVAVFRGGPEKYDEWGNYQTLPVISVPPVRRPKLDPSGTRYSFNQEKELMREKITTALRIAAYYQLPDLVISTFGLGPGFRNPPEEVAMMWRDAFLGEGSEFFGHFRDVVFAFENPEGPSRSKTSSSKASSSKSNSGSSKTAAAPWSAAFDLEVFQNVFNPSNIHGSD</sequence>
<dbReference type="OrthoDB" id="2440523at2759"/>
<evidence type="ECO:0000313" key="3">
    <source>
        <dbReference type="EMBL" id="KAG9243005.1"/>
    </source>
</evidence>
<gene>
    <name evidence="3" type="ORF">BJ878DRAFT_138553</name>
</gene>
<proteinExistence type="predicted"/>
<dbReference type="PANTHER" id="PTHR35596:SF2">
    <property type="entry name" value="MICROBIAL-TYPE PARG CATALYTIC DOMAIN-CONTAINING PROTEIN"/>
    <property type="match status" value="1"/>
</dbReference>
<dbReference type="NCBIfam" id="TIGR02452">
    <property type="entry name" value="TIGR02452 family protein"/>
    <property type="match status" value="1"/>
</dbReference>
<comment type="caution">
    <text evidence="3">The sequence shown here is derived from an EMBL/GenBank/DDBJ whole genome shotgun (WGS) entry which is preliminary data.</text>
</comment>
<feature type="region of interest" description="Disordered" evidence="1">
    <location>
        <begin position="262"/>
        <end position="287"/>
    </location>
</feature>